<sequence length="423" mass="48996">MPEGLTYWDMARMLKAQIPAAMGLSINRGFWLRWQFALYRHTVAMPLEEYESYKKAWLTTSKDNVAIQLAVVGSEMCIAFVDKNKLVQIACIPLYPTISHPNSFTILLLPLLLPIKTTTKTWYDASLAPYPIMDITTFKENLLHSQNQQALRHQRKSNAIYFEIAGSKNNCLWNGIGTSHAVEILHLALIHPEKKTYNVFRSQELKERLVQAIEDFFVQAHSPDYQQRIPANKTPTRAFEFAKSTTQYYHSQVTKVYRKKDTLISYTQYQTLWEAGQLDKQICDPLSQGWEENLMMETGRERKKRVLVYILEFKTGIVVSRYVTLQEELKEVDDYIVTESEDGSGGDRGGAGQKRKKKEKQKGRRRFLDPETERTDIGPVIFNDTVKEGKDREVEVNKFCKRLPVRTGKVGWPVVRKKSRQEM</sequence>
<dbReference type="Proteomes" id="UP000276215">
    <property type="component" value="Unassembled WGS sequence"/>
</dbReference>
<feature type="compositionally biased region" description="Basic residues" evidence="1">
    <location>
        <begin position="353"/>
        <end position="365"/>
    </location>
</feature>
<evidence type="ECO:0000313" key="3">
    <source>
        <dbReference type="Proteomes" id="UP000276215"/>
    </source>
</evidence>
<dbReference type="AlphaFoldDB" id="A0A3N4J7Z2"/>
<reference evidence="2 3" key="1">
    <citation type="journal article" date="2018" name="Nat. Ecol. Evol.">
        <title>Pezizomycetes genomes reveal the molecular basis of ectomycorrhizal truffle lifestyle.</title>
        <authorList>
            <person name="Murat C."/>
            <person name="Payen T."/>
            <person name="Noel B."/>
            <person name="Kuo A."/>
            <person name="Morin E."/>
            <person name="Chen J."/>
            <person name="Kohler A."/>
            <person name="Krizsan K."/>
            <person name="Balestrini R."/>
            <person name="Da Silva C."/>
            <person name="Montanini B."/>
            <person name="Hainaut M."/>
            <person name="Levati E."/>
            <person name="Barry K.W."/>
            <person name="Belfiori B."/>
            <person name="Cichocki N."/>
            <person name="Clum A."/>
            <person name="Dockter R.B."/>
            <person name="Fauchery L."/>
            <person name="Guy J."/>
            <person name="Iotti M."/>
            <person name="Le Tacon F."/>
            <person name="Lindquist E.A."/>
            <person name="Lipzen A."/>
            <person name="Malagnac F."/>
            <person name="Mello A."/>
            <person name="Molinier V."/>
            <person name="Miyauchi S."/>
            <person name="Poulain J."/>
            <person name="Riccioni C."/>
            <person name="Rubini A."/>
            <person name="Sitrit Y."/>
            <person name="Splivallo R."/>
            <person name="Traeger S."/>
            <person name="Wang M."/>
            <person name="Zifcakova L."/>
            <person name="Wipf D."/>
            <person name="Zambonelli A."/>
            <person name="Paolocci F."/>
            <person name="Nowrousian M."/>
            <person name="Ottonello S."/>
            <person name="Baldrian P."/>
            <person name="Spatafora J.W."/>
            <person name="Henrissat B."/>
            <person name="Nagy L.G."/>
            <person name="Aury J.M."/>
            <person name="Wincker P."/>
            <person name="Grigoriev I.V."/>
            <person name="Bonfante P."/>
            <person name="Martin F.M."/>
        </authorList>
    </citation>
    <scope>NUCLEOTIDE SEQUENCE [LARGE SCALE GENOMIC DNA]</scope>
    <source>
        <strain evidence="2 3">120613-1</strain>
    </source>
</reference>
<organism evidence="2 3">
    <name type="scientific">Choiromyces venosus 120613-1</name>
    <dbReference type="NCBI Taxonomy" id="1336337"/>
    <lineage>
        <taxon>Eukaryota</taxon>
        <taxon>Fungi</taxon>
        <taxon>Dikarya</taxon>
        <taxon>Ascomycota</taxon>
        <taxon>Pezizomycotina</taxon>
        <taxon>Pezizomycetes</taxon>
        <taxon>Pezizales</taxon>
        <taxon>Tuberaceae</taxon>
        <taxon>Choiromyces</taxon>
    </lineage>
</organism>
<keyword evidence="3" id="KW-1185">Reference proteome</keyword>
<proteinExistence type="predicted"/>
<accession>A0A3N4J7Z2</accession>
<dbReference type="OrthoDB" id="5487574at2759"/>
<evidence type="ECO:0000256" key="1">
    <source>
        <dbReference type="SAM" id="MobiDB-lite"/>
    </source>
</evidence>
<feature type="region of interest" description="Disordered" evidence="1">
    <location>
        <begin position="339"/>
        <end position="374"/>
    </location>
</feature>
<protein>
    <submittedName>
        <fullName evidence="2">Uncharacterized protein</fullName>
    </submittedName>
</protein>
<evidence type="ECO:0000313" key="2">
    <source>
        <dbReference type="EMBL" id="RPA89964.1"/>
    </source>
</evidence>
<dbReference type="EMBL" id="ML120548">
    <property type="protein sequence ID" value="RPA89964.1"/>
    <property type="molecule type" value="Genomic_DNA"/>
</dbReference>
<gene>
    <name evidence="2" type="ORF">L873DRAFT_1849035</name>
</gene>
<name>A0A3N4J7Z2_9PEZI</name>